<dbReference type="EMBL" id="BAAAZR010000027">
    <property type="protein sequence ID" value="GAA3828171.1"/>
    <property type="molecule type" value="Genomic_DNA"/>
</dbReference>
<keyword evidence="2" id="KW-1133">Transmembrane helix</keyword>
<name>A0ABP7IW86_9ACTN</name>
<evidence type="ECO:0000256" key="1">
    <source>
        <dbReference type="SAM" id="MobiDB-lite"/>
    </source>
</evidence>
<evidence type="ECO:0008006" key="5">
    <source>
        <dbReference type="Google" id="ProtNLM"/>
    </source>
</evidence>
<evidence type="ECO:0000313" key="4">
    <source>
        <dbReference type="Proteomes" id="UP001500888"/>
    </source>
</evidence>
<dbReference type="Proteomes" id="UP001500888">
    <property type="component" value="Unassembled WGS sequence"/>
</dbReference>
<proteinExistence type="predicted"/>
<sequence length="380" mass="40931">MAEHEPVDAYDPALVRLAKLFGARSEGFLQEKGTASVLDIPAQDWPLVGLLAARNTYRDATDTMVASAQEGSTYSRALVSALDRVRQHYSAADFASTPVSLDGKTPAVAAPSSAKTINSYVSDAAYGSLGALGVVSVATGVSLLPIMRERLATLRQLATGMPESYPIWLGAGLLLANMRDPEPFVLASKGWESVAKSANDSAQEIHHQIETIMAEGWRGIAATGFREHVDMRFVPALLRYHDHADAMAQLGKIGADVLDKSLTMALGMVMIAIVMLMAFRAIRMMYPQSRIVVGLAAGVWLMSAYKVVAILAKQYGAFSDVSGKVADQAELVRRSFLDDAPRPGPSSDMAGIKPVTGTVWVPPAGEEWTPEEWDRQWKPA</sequence>
<feature type="region of interest" description="Disordered" evidence="1">
    <location>
        <begin position="337"/>
        <end position="380"/>
    </location>
</feature>
<organism evidence="3 4">
    <name type="scientific">Sphaerisporangium flaviroseum</name>
    <dbReference type="NCBI Taxonomy" id="509199"/>
    <lineage>
        <taxon>Bacteria</taxon>
        <taxon>Bacillati</taxon>
        <taxon>Actinomycetota</taxon>
        <taxon>Actinomycetes</taxon>
        <taxon>Streptosporangiales</taxon>
        <taxon>Streptosporangiaceae</taxon>
        <taxon>Sphaerisporangium</taxon>
    </lineage>
</organism>
<gene>
    <name evidence="3" type="ORF">GCM10022226_56180</name>
</gene>
<evidence type="ECO:0000313" key="3">
    <source>
        <dbReference type="EMBL" id="GAA3828171.1"/>
    </source>
</evidence>
<keyword evidence="2" id="KW-0812">Transmembrane</keyword>
<evidence type="ECO:0000256" key="2">
    <source>
        <dbReference type="SAM" id="Phobius"/>
    </source>
</evidence>
<keyword evidence="2" id="KW-0472">Membrane</keyword>
<feature type="transmembrane region" description="Helical" evidence="2">
    <location>
        <begin position="291"/>
        <end position="312"/>
    </location>
</feature>
<accession>A0ABP7IW86</accession>
<keyword evidence="4" id="KW-1185">Reference proteome</keyword>
<protein>
    <recommendedName>
        <fullName evidence="5">DUF4231 domain-containing protein</fullName>
    </recommendedName>
</protein>
<feature type="transmembrane region" description="Helical" evidence="2">
    <location>
        <begin position="262"/>
        <end position="279"/>
    </location>
</feature>
<reference evidence="4" key="1">
    <citation type="journal article" date="2019" name="Int. J. Syst. Evol. Microbiol.">
        <title>The Global Catalogue of Microorganisms (GCM) 10K type strain sequencing project: providing services to taxonomists for standard genome sequencing and annotation.</title>
        <authorList>
            <consortium name="The Broad Institute Genomics Platform"/>
            <consortium name="The Broad Institute Genome Sequencing Center for Infectious Disease"/>
            <person name="Wu L."/>
            <person name="Ma J."/>
        </authorList>
    </citation>
    <scope>NUCLEOTIDE SEQUENCE [LARGE SCALE GENOMIC DNA]</scope>
    <source>
        <strain evidence="4">JCM 16908</strain>
    </source>
</reference>
<comment type="caution">
    <text evidence="3">The sequence shown here is derived from an EMBL/GenBank/DDBJ whole genome shotgun (WGS) entry which is preliminary data.</text>
</comment>
<dbReference type="RefSeq" id="WP_344946568.1">
    <property type="nucleotide sequence ID" value="NZ_BAAAZR010000027.1"/>
</dbReference>